<evidence type="ECO:0000313" key="1">
    <source>
        <dbReference type="EMBL" id="MPC18932.1"/>
    </source>
</evidence>
<proteinExistence type="predicted"/>
<comment type="caution">
    <text evidence="1">The sequence shown here is derived from an EMBL/GenBank/DDBJ whole genome shotgun (WGS) entry which is preliminary data.</text>
</comment>
<sequence length="156" mass="16939">MIPGPDSPASPGGASPCYSSTTSGEEIAWKSNQVGTCLLTSSIKQALIGYDLDLLSSWASNLTQKRLVRKEAKKHVVRISTSIPPSHSLKRLVRKEAKKHIHYMELQHLVTAGVNCLVNLDGMTGWWLLCPCTLEEAISVLEGMGFLINNGILALP</sequence>
<protein>
    <submittedName>
        <fullName evidence="1">Uncharacterized protein</fullName>
    </submittedName>
</protein>
<evidence type="ECO:0000313" key="2">
    <source>
        <dbReference type="Proteomes" id="UP000324222"/>
    </source>
</evidence>
<accession>A0A5B7DC09</accession>
<dbReference type="EMBL" id="VSRR010000723">
    <property type="protein sequence ID" value="MPC18932.1"/>
    <property type="molecule type" value="Genomic_DNA"/>
</dbReference>
<gene>
    <name evidence="1" type="ORF">E2C01_011831</name>
</gene>
<organism evidence="1 2">
    <name type="scientific">Portunus trituberculatus</name>
    <name type="common">Swimming crab</name>
    <name type="synonym">Neptunus trituberculatus</name>
    <dbReference type="NCBI Taxonomy" id="210409"/>
    <lineage>
        <taxon>Eukaryota</taxon>
        <taxon>Metazoa</taxon>
        <taxon>Ecdysozoa</taxon>
        <taxon>Arthropoda</taxon>
        <taxon>Crustacea</taxon>
        <taxon>Multicrustacea</taxon>
        <taxon>Malacostraca</taxon>
        <taxon>Eumalacostraca</taxon>
        <taxon>Eucarida</taxon>
        <taxon>Decapoda</taxon>
        <taxon>Pleocyemata</taxon>
        <taxon>Brachyura</taxon>
        <taxon>Eubrachyura</taxon>
        <taxon>Portunoidea</taxon>
        <taxon>Portunidae</taxon>
        <taxon>Portuninae</taxon>
        <taxon>Portunus</taxon>
    </lineage>
</organism>
<dbReference type="Proteomes" id="UP000324222">
    <property type="component" value="Unassembled WGS sequence"/>
</dbReference>
<reference evidence="1 2" key="1">
    <citation type="submission" date="2019-05" db="EMBL/GenBank/DDBJ databases">
        <title>Another draft genome of Portunus trituberculatus and its Hox gene families provides insights of decapod evolution.</title>
        <authorList>
            <person name="Jeong J.-H."/>
            <person name="Song I."/>
            <person name="Kim S."/>
            <person name="Choi T."/>
            <person name="Kim D."/>
            <person name="Ryu S."/>
            <person name="Kim W."/>
        </authorList>
    </citation>
    <scope>NUCLEOTIDE SEQUENCE [LARGE SCALE GENOMIC DNA]</scope>
    <source>
        <tissue evidence="1">Muscle</tissue>
    </source>
</reference>
<name>A0A5B7DC09_PORTR</name>
<dbReference type="AlphaFoldDB" id="A0A5B7DC09"/>
<keyword evidence="2" id="KW-1185">Reference proteome</keyword>